<evidence type="ECO:0000313" key="4">
    <source>
        <dbReference type="Proteomes" id="UP000318199"/>
    </source>
</evidence>
<protein>
    <submittedName>
        <fullName evidence="3">Periplasmic heavy metal sensor</fullName>
    </submittedName>
</protein>
<reference evidence="3 4" key="1">
    <citation type="submission" date="2019-07" db="EMBL/GenBank/DDBJ databases">
        <title>Caenimonas sedimenti sp. nov., isolated from activated sludge.</title>
        <authorList>
            <person name="Xu J."/>
        </authorList>
    </citation>
    <scope>NUCLEOTIDE SEQUENCE [LARGE SCALE GENOMIC DNA]</scope>
    <source>
        <strain evidence="3 4">HX-9-20</strain>
    </source>
</reference>
<organism evidence="3 4">
    <name type="scientific">Caenimonas sedimenti</name>
    <dbReference type="NCBI Taxonomy" id="2596921"/>
    <lineage>
        <taxon>Bacteria</taxon>
        <taxon>Pseudomonadati</taxon>
        <taxon>Pseudomonadota</taxon>
        <taxon>Betaproteobacteria</taxon>
        <taxon>Burkholderiales</taxon>
        <taxon>Comamonadaceae</taxon>
        <taxon>Caenimonas</taxon>
    </lineage>
</organism>
<dbReference type="Gene3D" id="1.20.120.1490">
    <property type="match status" value="1"/>
</dbReference>
<accession>A0A562ZN91</accession>
<name>A0A562ZN91_9BURK</name>
<dbReference type="OrthoDB" id="7353511at2"/>
<feature type="signal peptide" evidence="2">
    <location>
        <begin position="1"/>
        <end position="26"/>
    </location>
</feature>
<proteinExistence type="predicted"/>
<evidence type="ECO:0000256" key="2">
    <source>
        <dbReference type="SAM" id="SignalP"/>
    </source>
</evidence>
<feature type="chain" id="PRO_5022086654" evidence="2">
    <location>
        <begin position="27"/>
        <end position="191"/>
    </location>
</feature>
<feature type="region of interest" description="Disordered" evidence="1">
    <location>
        <begin position="170"/>
        <end position="191"/>
    </location>
</feature>
<keyword evidence="4" id="KW-1185">Reference proteome</keyword>
<dbReference type="EMBL" id="VOBQ01000013">
    <property type="protein sequence ID" value="TWO70049.1"/>
    <property type="molecule type" value="Genomic_DNA"/>
</dbReference>
<gene>
    <name evidence="3" type="ORF">FN976_17060</name>
</gene>
<keyword evidence="2" id="KW-0732">Signal</keyword>
<dbReference type="InterPro" id="IPR025961">
    <property type="entry name" value="Metal_resist"/>
</dbReference>
<comment type="caution">
    <text evidence="3">The sequence shown here is derived from an EMBL/GenBank/DDBJ whole genome shotgun (WGS) entry which is preliminary data.</text>
</comment>
<dbReference type="AlphaFoldDB" id="A0A562ZN91"/>
<dbReference type="Proteomes" id="UP000318199">
    <property type="component" value="Unassembled WGS sequence"/>
</dbReference>
<dbReference type="RefSeq" id="WP_145894245.1">
    <property type="nucleotide sequence ID" value="NZ_VOBQ01000013.1"/>
</dbReference>
<sequence length="191" mass="20437">MKSTRNVSVAAALVAAALIGPGSAMGQSSAPYAGQQERAIKSLPQAEIDELLAGQGMGLAKAAELNGYPGPAHTLEHADALRLTPEQRRATETLMRAHKEKARALGAEVVEAERALDHAFASRQVDAARLSTLTTEVGSKQARLREEHLRTHLEQTALLSAEQTRKYAELRGYASAPASGEKRDGHHGKHH</sequence>
<evidence type="ECO:0000256" key="1">
    <source>
        <dbReference type="SAM" id="MobiDB-lite"/>
    </source>
</evidence>
<evidence type="ECO:0000313" key="3">
    <source>
        <dbReference type="EMBL" id="TWO70049.1"/>
    </source>
</evidence>
<dbReference type="Pfam" id="PF13801">
    <property type="entry name" value="Metal_resist"/>
    <property type="match status" value="1"/>
</dbReference>